<sequence length="118" mass="13327">MAITESPVSDRSLFLIDIEPFSEGLEDYSFLAGVTDEQFERASLELAQWLSRMRSVKSDTQGVDLIVAIKEYLGLDTTYGTTILFNAIHEVLGMTGYIDSSLLMSKLKERRDVWLAQQ</sequence>
<reference evidence="1 2" key="1">
    <citation type="journal article" date="2016" name="Nat. Commun.">
        <title>Thousands of microbial genomes shed light on interconnected biogeochemical processes in an aquifer system.</title>
        <authorList>
            <person name="Anantharaman K."/>
            <person name="Brown C.T."/>
            <person name="Hug L.A."/>
            <person name="Sharon I."/>
            <person name="Castelle C.J."/>
            <person name="Probst A.J."/>
            <person name="Thomas B.C."/>
            <person name="Singh A."/>
            <person name="Wilkins M.J."/>
            <person name="Karaoz U."/>
            <person name="Brodie E.L."/>
            <person name="Williams K.H."/>
            <person name="Hubbard S.S."/>
            <person name="Banfield J.F."/>
        </authorList>
    </citation>
    <scope>NUCLEOTIDE SEQUENCE [LARGE SCALE GENOMIC DNA]</scope>
</reference>
<dbReference type="AlphaFoldDB" id="A0A1F7HJ41"/>
<organism evidence="1 2">
    <name type="scientific">Candidatus Roizmanbacteria bacterium RIFCSPHIGHO2_02_FULL_43_11</name>
    <dbReference type="NCBI Taxonomy" id="1802043"/>
    <lineage>
        <taxon>Bacteria</taxon>
        <taxon>Candidatus Roizmaniibacteriota</taxon>
    </lineage>
</organism>
<name>A0A1F7HJ41_9BACT</name>
<gene>
    <name evidence="1" type="ORF">A3D08_01015</name>
</gene>
<proteinExistence type="predicted"/>
<accession>A0A1F7HJ41</accession>
<evidence type="ECO:0000313" key="1">
    <source>
        <dbReference type="EMBL" id="OGK31239.1"/>
    </source>
</evidence>
<evidence type="ECO:0000313" key="2">
    <source>
        <dbReference type="Proteomes" id="UP000178098"/>
    </source>
</evidence>
<dbReference type="EMBL" id="MFZT01000026">
    <property type="protein sequence ID" value="OGK31239.1"/>
    <property type="molecule type" value="Genomic_DNA"/>
</dbReference>
<dbReference type="Proteomes" id="UP000178098">
    <property type="component" value="Unassembled WGS sequence"/>
</dbReference>
<comment type="caution">
    <text evidence="1">The sequence shown here is derived from an EMBL/GenBank/DDBJ whole genome shotgun (WGS) entry which is preliminary data.</text>
</comment>
<protein>
    <submittedName>
        <fullName evidence="1">Uncharacterized protein</fullName>
    </submittedName>
</protein>